<evidence type="ECO:0000313" key="3">
    <source>
        <dbReference type="Proteomes" id="UP000476837"/>
    </source>
</evidence>
<comment type="caution">
    <text evidence="2">The sequence shown here is derived from an EMBL/GenBank/DDBJ whole genome shotgun (WGS) entry which is preliminary data.</text>
</comment>
<reference evidence="2 3" key="1">
    <citation type="submission" date="2018-07" db="EMBL/GenBank/DDBJ databases">
        <title>Genome sequence of Roseomonas fauriae ATCC 49958.</title>
        <authorList>
            <person name="Sant'Anna F.H."/>
            <person name="Baldani J.I."/>
            <person name="Zilli J.E."/>
            <person name="Reis V.M."/>
            <person name="Hartmann A."/>
            <person name="Cruz L."/>
            <person name="de Souza E.M."/>
            <person name="de Oliveira Pedrosa F."/>
            <person name="Passaglia L.M.P."/>
        </authorList>
    </citation>
    <scope>NUCLEOTIDE SEQUENCE [LARGE SCALE GENOMIC DNA]</scope>
    <source>
        <strain evidence="2 3">ATCC 49958</strain>
    </source>
</reference>
<dbReference type="AlphaFoldDB" id="A0A6L3B087"/>
<name>A0A6L3B087_AZOBR</name>
<gene>
    <name evidence="2" type="ORF">DS837_16100</name>
</gene>
<dbReference type="Proteomes" id="UP000476837">
    <property type="component" value="Unassembled WGS sequence"/>
</dbReference>
<accession>A0A6L3B087</accession>
<evidence type="ECO:0000256" key="1">
    <source>
        <dbReference type="SAM" id="MobiDB-lite"/>
    </source>
</evidence>
<sequence>MRKLLKKHGIAPTQVTTDRLRSYGAAFREPGSSVHHEQGRRQNDRVEVSHHLISRASAWFP</sequence>
<evidence type="ECO:0000313" key="2">
    <source>
        <dbReference type="EMBL" id="KAA0684991.1"/>
    </source>
</evidence>
<evidence type="ECO:0008006" key="4">
    <source>
        <dbReference type="Google" id="ProtNLM"/>
    </source>
</evidence>
<protein>
    <recommendedName>
        <fullName evidence="4">DDE domain-containing protein</fullName>
    </recommendedName>
</protein>
<dbReference type="EMBL" id="QOKV01000009">
    <property type="protein sequence ID" value="KAA0684991.1"/>
    <property type="molecule type" value="Genomic_DNA"/>
</dbReference>
<feature type="region of interest" description="Disordered" evidence="1">
    <location>
        <begin position="28"/>
        <end position="47"/>
    </location>
</feature>
<proteinExistence type="predicted"/>
<organism evidence="2 3">
    <name type="scientific">Azospirillum brasilense</name>
    <dbReference type="NCBI Taxonomy" id="192"/>
    <lineage>
        <taxon>Bacteria</taxon>
        <taxon>Pseudomonadati</taxon>
        <taxon>Pseudomonadota</taxon>
        <taxon>Alphaproteobacteria</taxon>
        <taxon>Rhodospirillales</taxon>
        <taxon>Azospirillaceae</taxon>
        <taxon>Azospirillum</taxon>
    </lineage>
</organism>
<feature type="compositionally biased region" description="Basic and acidic residues" evidence="1">
    <location>
        <begin position="34"/>
        <end position="47"/>
    </location>
</feature>
<dbReference type="RefSeq" id="WP_149165699.1">
    <property type="nucleotide sequence ID" value="NZ_QOKV01000009.1"/>
</dbReference>